<evidence type="ECO:0000313" key="3">
    <source>
        <dbReference type="EMBL" id="NME70007.1"/>
    </source>
</evidence>
<dbReference type="PROSITE" id="PS51257">
    <property type="entry name" value="PROKAR_LIPOPROTEIN"/>
    <property type="match status" value="1"/>
</dbReference>
<dbReference type="InterPro" id="IPR000601">
    <property type="entry name" value="PKD_dom"/>
</dbReference>
<dbReference type="Gene3D" id="2.60.40.10">
    <property type="entry name" value="Immunoglobulins"/>
    <property type="match status" value="1"/>
</dbReference>
<dbReference type="SUPFAM" id="SSF49299">
    <property type="entry name" value="PKD domain"/>
    <property type="match status" value="1"/>
</dbReference>
<proteinExistence type="predicted"/>
<name>A0A7X9RWH0_9BACT</name>
<dbReference type="InterPro" id="IPR013783">
    <property type="entry name" value="Ig-like_fold"/>
</dbReference>
<dbReference type="InterPro" id="IPR035986">
    <property type="entry name" value="PKD_dom_sf"/>
</dbReference>
<dbReference type="SMART" id="SM00089">
    <property type="entry name" value="PKD"/>
    <property type="match status" value="1"/>
</dbReference>
<comment type="caution">
    <text evidence="3">The sequence shown here is derived from an EMBL/GenBank/DDBJ whole genome shotgun (WGS) entry which is preliminary data.</text>
</comment>
<dbReference type="AlphaFoldDB" id="A0A7X9RWH0"/>
<feature type="domain" description="PKD" evidence="2">
    <location>
        <begin position="63"/>
        <end position="107"/>
    </location>
</feature>
<sequence length="485" mass="53772">MKQYIYSFLSFVILLGMAGCTSSDPDVGPAPTESNLSFTVTPTADNPNIVEFANTTNGSIAFWEFGTGATAKGDKVTAEYAVEGDYEVTMTVIMSGGQASKTQTINIAQTDFTLLDRDDYNFLTGGGSNTEGKNWVFDKATAGHMGIGDPAGEDPNWWAAEANQKEGRGAYDDVMNFNLNGFKYTLTNNGDSYAKDYMADWFTSKGGTLLADDDDHTYAIEFNDQSAWTWAISDKEDGKYLTFGGDGFPSWHTGGSEYKIMKLTEDEMYLRTIGGDGNAWYYGFVREGFERPVAPPVEKPFEANDLYDDFGGNTNTTFVTDADLIVETGIENFDQLGNPMELVGKYERTATAGEDGWWQNYQTELPYRLDLSTRNKFSMKVYFLRGNDFTTPSSAAETPDWLGEVAMSPTVALRLENTLDGGNAWQTRAEALYTMGEDDMGHWVEITFDFSDHSEKTIYDKVIIQIGGEGHTRPGTFYISDFKLL</sequence>
<keyword evidence="4" id="KW-1185">Reference proteome</keyword>
<dbReference type="Proteomes" id="UP000576082">
    <property type="component" value="Unassembled WGS sequence"/>
</dbReference>
<protein>
    <recommendedName>
        <fullName evidence="2">PKD domain-containing protein</fullName>
    </recommendedName>
</protein>
<feature type="chain" id="PRO_5031297277" description="PKD domain-containing protein" evidence="1">
    <location>
        <begin position="19"/>
        <end position="485"/>
    </location>
</feature>
<feature type="signal peptide" evidence="1">
    <location>
        <begin position="1"/>
        <end position="18"/>
    </location>
</feature>
<dbReference type="RefSeq" id="WP_169658257.1">
    <property type="nucleotide sequence ID" value="NZ_JABANE010000053.1"/>
</dbReference>
<dbReference type="InterPro" id="IPR022409">
    <property type="entry name" value="PKD/Chitinase_dom"/>
</dbReference>
<evidence type="ECO:0000256" key="1">
    <source>
        <dbReference type="SAM" id="SignalP"/>
    </source>
</evidence>
<evidence type="ECO:0000313" key="4">
    <source>
        <dbReference type="Proteomes" id="UP000576082"/>
    </source>
</evidence>
<dbReference type="PROSITE" id="PS50093">
    <property type="entry name" value="PKD"/>
    <property type="match status" value="1"/>
</dbReference>
<gene>
    <name evidence="3" type="ORF">HHU12_18685</name>
</gene>
<organism evidence="3 4">
    <name type="scientific">Flammeovirga aprica JL-4</name>
    <dbReference type="NCBI Taxonomy" id="694437"/>
    <lineage>
        <taxon>Bacteria</taxon>
        <taxon>Pseudomonadati</taxon>
        <taxon>Bacteroidota</taxon>
        <taxon>Cytophagia</taxon>
        <taxon>Cytophagales</taxon>
        <taxon>Flammeovirgaceae</taxon>
        <taxon>Flammeovirga</taxon>
    </lineage>
</organism>
<accession>A0A7X9RWH0</accession>
<dbReference type="Pfam" id="PF18911">
    <property type="entry name" value="PKD_4"/>
    <property type="match status" value="1"/>
</dbReference>
<evidence type="ECO:0000259" key="2">
    <source>
        <dbReference type="PROSITE" id="PS50093"/>
    </source>
</evidence>
<dbReference type="EMBL" id="JABANE010000053">
    <property type="protein sequence ID" value="NME70007.1"/>
    <property type="molecule type" value="Genomic_DNA"/>
</dbReference>
<reference evidence="3 4" key="1">
    <citation type="submission" date="2020-04" db="EMBL/GenBank/DDBJ databases">
        <title>Flammeovirga sp. SR4, a novel species isolated from seawater.</title>
        <authorList>
            <person name="Wang X."/>
        </authorList>
    </citation>
    <scope>NUCLEOTIDE SEQUENCE [LARGE SCALE GENOMIC DNA]</scope>
    <source>
        <strain evidence="3 4">ATCC 23126</strain>
    </source>
</reference>
<keyword evidence="1" id="KW-0732">Signal</keyword>